<dbReference type="EMBL" id="JALLAZ020000882">
    <property type="protein sequence ID" value="KAL3785562.1"/>
    <property type="molecule type" value="Genomic_DNA"/>
</dbReference>
<evidence type="ECO:0000256" key="6">
    <source>
        <dbReference type="ARBA" id="ARBA00022603"/>
    </source>
</evidence>
<dbReference type="GO" id="GO:0003724">
    <property type="term" value="F:RNA helicase activity"/>
    <property type="evidence" value="ECO:0007669"/>
    <property type="project" value="UniProtKB-EC"/>
</dbReference>
<feature type="domain" description="DEAD-box RNA helicase Q" evidence="19">
    <location>
        <begin position="481"/>
        <end position="509"/>
    </location>
</feature>
<dbReference type="InterPro" id="IPR014014">
    <property type="entry name" value="RNA_helicase_DEAD_Q_motif"/>
</dbReference>
<dbReference type="GO" id="GO:0005524">
    <property type="term" value="F:ATP binding"/>
    <property type="evidence" value="ECO:0007669"/>
    <property type="project" value="UniProtKB-KW"/>
</dbReference>
<dbReference type="InterPro" id="IPR014001">
    <property type="entry name" value="Helicase_ATP-bd"/>
</dbReference>
<feature type="region of interest" description="Disordered" evidence="16">
    <location>
        <begin position="1"/>
        <end position="27"/>
    </location>
</feature>
<evidence type="ECO:0000256" key="4">
    <source>
        <dbReference type="ARBA" id="ARBA00022517"/>
    </source>
</evidence>
<keyword evidence="21" id="KW-1185">Reference proteome</keyword>
<sequence>MTKKRSRRPEPLAPPPHSSTLRSRKRARQVTTLFHKYSQERDAALARAELAAGRPKDGAYADDPSLVGLREEVKKWDDKLSEIGGMEEYQRASQMNTSLFSTSKWVLGVLGRWGWLDGMKGNEHGIHRKNKDKRGTLHRRDVRLLEVGAINTQLIDAAARTRMRTDPPSKNRKDNREEAKICDSHEHHLHLNKTERVHHLDVKAIDLRSTDPRIQQMDFFDLPPPETDSLYDVIVNSMVINCVTTPDRRGRMLSLCYRHLRPGGVCFLTLPKLCLIQSKFMSRSYFEEILTRGRSKVACSTHNTLTLYEQNRSHLPTQSTDTLSITAATMSVIEDEKAKKAAKKAKLRAEAEKLGVSYDVLKNQKKERKKRKGEAEKLAEDNDKHDGGIVQQEQKRMRSWSGENFDEVKKHDGDNGGAKNGASHPPAKRLRTRSMDKAEENAIIVEVEKSQSTEEWRQLHNITVRGYGKNSGVKKFADPFIEFSDAPFNPTIQSTLKAAGFDRPTFIQSQAWPIAINGSDMICIAKTGSGKTCGFLLPSFHQYIQNKGQRNGKGPMMIVLAPTRELACQILDETQKFGRPNGIRSVCCYGGAPKYPQIAALDRGVECVIATPGRINDLIEMKKVDLSSVRFVVLDEADRMLDMGFEPQIRSIMSQVPENSKRQTLLFSATWPKEIQKLAFDFLLDPIQINVGEINVLNANKDITQKIIMCNDGDKIDKIKEILKNLVDASDQTEGSKVKPTSGVDIGGKKHSKVIIFVAKKYVAHDLANQLWEDGFAVDSLHGDRAQWERTKVINAFKQGTLRLLVATDVAARGLDVKDVGVVVNYDMPVGINGAEDYIHRIGRTGRAGAKGVAYTFFTQGDKKLATDLVDVLTNAEQEIPDELRRMARPKFHSGGGRGGFGRGGGYSGGRGGRGGYMSGGRGGFGRGGRGGGGRGFGRY</sequence>
<evidence type="ECO:0000256" key="8">
    <source>
        <dbReference type="ARBA" id="ARBA00022691"/>
    </source>
</evidence>
<keyword evidence="7" id="KW-0808">Transferase</keyword>
<dbReference type="Pfam" id="PF00271">
    <property type="entry name" value="Helicase_C"/>
    <property type="match status" value="1"/>
</dbReference>
<evidence type="ECO:0000256" key="5">
    <source>
        <dbReference type="ARBA" id="ARBA00022552"/>
    </source>
</evidence>
<dbReference type="PROSITE" id="PS51194">
    <property type="entry name" value="HELICASE_CTER"/>
    <property type="match status" value="1"/>
</dbReference>
<feature type="short sequence motif" description="Q motif" evidence="15">
    <location>
        <begin position="481"/>
        <end position="509"/>
    </location>
</feature>
<evidence type="ECO:0000256" key="13">
    <source>
        <dbReference type="ARBA" id="ARBA00023242"/>
    </source>
</evidence>
<dbReference type="InterPro" id="IPR044742">
    <property type="entry name" value="DEAD/DEAH_RhlB"/>
</dbReference>
<proteinExistence type="inferred from homology"/>
<evidence type="ECO:0000259" key="17">
    <source>
        <dbReference type="PROSITE" id="PS51192"/>
    </source>
</evidence>
<dbReference type="InterPro" id="IPR029063">
    <property type="entry name" value="SAM-dependent_MTases_sf"/>
</dbReference>
<reference evidence="20 21" key="1">
    <citation type="submission" date="2024-10" db="EMBL/GenBank/DDBJ databases">
        <title>Updated reference genomes for cyclostephanoid diatoms.</title>
        <authorList>
            <person name="Roberts W.R."/>
            <person name="Alverson A.J."/>
        </authorList>
    </citation>
    <scope>NUCLEOTIDE SEQUENCE [LARGE SCALE GENOMIC DNA]</scope>
    <source>
        <strain evidence="20 21">AJA276-08</strain>
    </source>
</reference>
<dbReference type="Gene3D" id="3.40.50.150">
    <property type="entry name" value="Vaccinia Virus protein VP39"/>
    <property type="match status" value="1"/>
</dbReference>
<organism evidence="20 21">
    <name type="scientific">Stephanodiscus triporus</name>
    <dbReference type="NCBI Taxonomy" id="2934178"/>
    <lineage>
        <taxon>Eukaryota</taxon>
        <taxon>Sar</taxon>
        <taxon>Stramenopiles</taxon>
        <taxon>Ochrophyta</taxon>
        <taxon>Bacillariophyta</taxon>
        <taxon>Coscinodiscophyceae</taxon>
        <taxon>Thalassiosirophycidae</taxon>
        <taxon>Stephanodiscales</taxon>
        <taxon>Stephanodiscaceae</taxon>
        <taxon>Stephanodiscus</taxon>
    </lineage>
</organism>
<evidence type="ECO:0000313" key="21">
    <source>
        <dbReference type="Proteomes" id="UP001530315"/>
    </source>
</evidence>
<evidence type="ECO:0000259" key="19">
    <source>
        <dbReference type="PROSITE" id="PS51195"/>
    </source>
</evidence>
<evidence type="ECO:0000256" key="11">
    <source>
        <dbReference type="ARBA" id="ARBA00022806"/>
    </source>
</evidence>
<comment type="similarity">
    <text evidence="2">Belongs to the DEAD box helicase family. DDX5/DBP2 subfamily.</text>
</comment>
<dbReference type="SUPFAM" id="SSF52540">
    <property type="entry name" value="P-loop containing nucleoside triphosphate hydrolases"/>
    <property type="match status" value="1"/>
</dbReference>
<dbReference type="PROSITE" id="PS51195">
    <property type="entry name" value="Q_MOTIF"/>
    <property type="match status" value="1"/>
</dbReference>
<gene>
    <name evidence="20" type="ORF">ACHAW5_011310</name>
</gene>
<keyword evidence="9" id="KW-0547">Nucleotide-binding</keyword>
<evidence type="ECO:0000256" key="16">
    <source>
        <dbReference type="SAM" id="MobiDB-lite"/>
    </source>
</evidence>
<dbReference type="GO" id="GO:0032259">
    <property type="term" value="P:methylation"/>
    <property type="evidence" value="ECO:0007669"/>
    <property type="project" value="UniProtKB-KW"/>
</dbReference>
<dbReference type="SMART" id="SM00487">
    <property type="entry name" value="DEXDc"/>
    <property type="match status" value="1"/>
</dbReference>
<feature type="region of interest" description="Disordered" evidence="16">
    <location>
        <begin position="365"/>
        <end position="430"/>
    </location>
</feature>
<evidence type="ECO:0000259" key="18">
    <source>
        <dbReference type="PROSITE" id="PS51194"/>
    </source>
</evidence>
<keyword evidence="4" id="KW-0690">Ribosome biogenesis</keyword>
<comment type="subcellular location">
    <subcellularLocation>
        <location evidence="1">Nucleus</location>
        <location evidence="1">Nucleolus</location>
    </subcellularLocation>
</comment>
<evidence type="ECO:0000256" key="3">
    <source>
        <dbReference type="ARBA" id="ARBA00012552"/>
    </source>
</evidence>
<evidence type="ECO:0000256" key="9">
    <source>
        <dbReference type="ARBA" id="ARBA00022741"/>
    </source>
</evidence>
<feature type="region of interest" description="Disordered" evidence="16">
    <location>
        <begin position="917"/>
        <end position="940"/>
    </location>
</feature>
<dbReference type="SMART" id="SM00490">
    <property type="entry name" value="HELICc"/>
    <property type="match status" value="1"/>
</dbReference>
<evidence type="ECO:0000256" key="14">
    <source>
        <dbReference type="ARBA" id="ARBA00037449"/>
    </source>
</evidence>
<keyword evidence="8" id="KW-0949">S-adenosyl-L-methionine</keyword>
<dbReference type="PROSITE" id="PS51192">
    <property type="entry name" value="HELICASE_ATP_BIND_1"/>
    <property type="match status" value="1"/>
</dbReference>
<dbReference type="GO" id="GO:0016787">
    <property type="term" value="F:hydrolase activity"/>
    <property type="evidence" value="ECO:0007669"/>
    <property type="project" value="UniProtKB-KW"/>
</dbReference>
<keyword evidence="11" id="KW-0347">Helicase</keyword>
<dbReference type="InterPro" id="IPR011545">
    <property type="entry name" value="DEAD/DEAH_box_helicase_dom"/>
</dbReference>
<dbReference type="Gene3D" id="3.40.50.300">
    <property type="entry name" value="P-loop containing nucleotide triphosphate hydrolases"/>
    <property type="match status" value="2"/>
</dbReference>
<keyword evidence="12" id="KW-0067">ATP-binding</keyword>
<feature type="domain" description="Helicase C-terminal" evidence="18">
    <location>
        <begin position="718"/>
        <end position="888"/>
    </location>
</feature>
<protein>
    <recommendedName>
        <fullName evidence="3">RNA helicase</fullName>
        <ecNumber evidence="3">3.6.4.13</ecNumber>
    </recommendedName>
</protein>
<dbReference type="InterPro" id="IPR021867">
    <property type="entry name" value="Bmt2/SAMTOR"/>
</dbReference>
<feature type="compositionally biased region" description="Gly residues" evidence="16">
    <location>
        <begin position="894"/>
        <end position="908"/>
    </location>
</feature>
<dbReference type="EC" id="3.6.4.13" evidence="3"/>
<dbReference type="FunFam" id="3.40.50.300:FF:000008">
    <property type="entry name" value="ATP-dependent RNA helicase RhlB"/>
    <property type="match status" value="1"/>
</dbReference>
<accession>A0ABD3PC46</accession>
<dbReference type="PROSITE" id="PS00039">
    <property type="entry name" value="DEAD_ATP_HELICASE"/>
    <property type="match status" value="1"/>
</dbReference>
<keyword evidence="5" id="KW-0698">rRNA processing</keyword>
<dbReference type="SUPFAM" id="SSF53335">
    <property type="entry name" value="S-adenosyl-L-methionine-dependent methyltransferases"/>
    <property type="match status" value="1"/>
</dbReference>
<keyword evidence="13" id="KW-0539">Nucleus</keyword>
<evidence type="ECO:0000256" key="2">
    <source>
        <dbReference type="ARBA" id="ARBA00009334"/>
    </source>
</evidence>
<dbReference type="CDD" id="cd00268">
    <property type="entry name" value="DEADc"/>
    <property type="match status" value="1"/>
</dbReference>
<feature type="domain" description="Helicase ATP-binding" evidence="17">
    <location>
        <begin position="512"/>
        <end position="689"/>
    </location>
</feature>
<keyword evidence="10" id="KW-0378">Hydrolase</keyword>
<evidence type="ECO:0000256" key="7">
    <source>
        <dbReference type="ARBA" id="ARBA00022679"/>
    </source>
</evidence>
<dbReference type="InterPro" id="IPR000629">
    <property type="entry name" value="RNA-helicase_DEAD-box_CS"/>
</dbReference>
<evidence type="ECO:0000256" key="15">
    <source>
        <dbReference type="PROSITE-ProRule" id="PRU00552"/>
    </source>
</evidence>
<dbReference type="GO" id="GO:0008168">
    <property type="term" value="F:methyltransferase activity"/>
    <property type="evidence" value="ECO:0007669"/>
    <property type="project" value="UniProtKB-KW"/>
</dbReference>
<feature type="compositionally biased region" description="Basic and acidic residues" evidence="16">
    <location>
        <begin position="373"/>
        <end position="387"/>
    </location>
</feature>
<keyword evidence="6" id="KW-0489">Methyltransferase</keyword>
<dbReference type="CDD" id="cd02440">
    <property type="entry name" value="AdoMet_MTases"/>
    <property type="match status" value="1"/>
</dbReference>
<comment type="caution">
    <text evidence="20">The sequence shown here is derived from an EMBL/GenBank/DDBJ whole genome shotgun (WGS) entry which is preliminary data.</text>
</comment>
<evidence type="ECO:0000313" key="20">
    <source>
        <dbReference type="EMBL" id="KAL3785562.1"/>
    </source>
</evidence>
<comment type="function">
    <text evidence="14">ATP-dependent RNA helicase required for 60S ribosomal subunit synthesis. Involved in efficient pre-rRNA processing, predominantly at site A3, which is necessary for the normal formation of 25S and 5.8S rRNAs.</text>
</comment>
<dbReference type="AlphaFoldDB" id="A0ABD3PC46"/>
<dbReference type="Pfam" id="PF11968">
    <property type="entry name" value="Bmt2"/>
    <property type="match status" value="1"/>
</dbReference>
<evidence type="ECO:0000256" key="10">
    <source>
        <dbReference type="ARBA" id="ARBA00022801"/>
    </source>
</evidence>
<dbReference type="Pfam" id="PF00270">
    <property type="entry name" value="DEAD"/>
    <property type="match status" value="1"/>
</dbReference>
<dbReference type="InterPro" id="IPR027417">
    <property type="entry name" value="P-loop_NTPase"/>
</dbReference>
<name>A0ABD3PC46_9STRA</name>
<dbReference type="InterPro" id="IPR001650">
    <property type="entry name" value="Helicase_C-like"/>
</dbReference>
<evidence type="ECO:0000256" key="12">
    <source>
        <dbReference type="ARBA" id="ARBA00022840"/>
    </source>
</evidence>
<dbReference type="CDD" id="cd18787">
    <property type="entry name" value="SF2_C_DEAD"/>
    <property type="match status" value="1"/>
</dbReference>
<dbReference type="Proteomes" id="UP001530315">
    <property type="component" value="Unassembled WGS sequence"/>
</dbReference>
<feature type="region of interest" description="Disordered" evidence="16">
    <location>
        <begin position="889"/>
        <end position="908"/>
    </location>
</feature>
<evidence type="ECO:0000256" key="1">
    <source>
        <dbReference type="ARBA" id="ARBA00004604"/>
    </source>
</evidence>
<dbReference type="PANTHER" id="PTHR47958">
    <property type="entry name" value="ATP-DEPENDENT RNA HELICASE DBP3"/>
    <property type="match status" value="1"/>
</dbReference>